<evidence type="ECO:0000256" key="1">
    <source>
        <dbReference type="ARBA" id="ARBA00008668"/>
    </source>
</evidence>
<dbReference type="Proteomes" id="UP001157006">
    <property type="component" value="Chromosome 1L"/>
</dbReference>
<sequence>MVVYSEKRCSTVILFLVTVASASLTMGSCVSYSSIFSFGDSMADTGNLFFSNLDPNDHCFLPPNGQTYFHHPSGRCSNGRLIIDFIAELLGIPMVKPYLGIKNGVLEDNTAKDGVNFAVIGATALDVSFFEEMGVYNLPTNYSLTVQMNWFKELLPAICNSFKSCHEVLGKSLFLVGEIGGNDFIYMLNSQKSIEELKTYVPNVINAITSSINELIDLGAHTLMVPGNFPMGCNACFLTHYETTIKNQYDSFGCLKWLNEFAEFYNLNLQNEIQRLRGIYPHANIIYADYYNALLPLYQYPSKFGFLGLKACCGMGGSYNFNESKVCGKPDVVACDDPSQYIGWDGIHLTEAAYRLIAHGIINGPNSVPQFKYCIGVRLGRNKFLCGTFLLHYATVFSFHEGFWVEADRCTTTSISSCV</sequence>
<dbReference type="PROSITE" id="PS51257">
    <property type="entry name" value="PROKAR_LIPOPROTEIN"/>
    <property type="match status" value="1"/>
</dbReference>
<evidence type="ECO:0000313" key="6">
    <source>
        <dbReference type="Proteomes" id="UP001157006"/>
    </source>
</evidence>
<dbReference type="InterPro" id="IPR035669">
    <property type="entry name" value="SGNH_plant_lipase-like"/>
</dbReference>
<dbReference type="CDD" id="cd01837">
    <property type="entry name" value="SGNH_plant_lipase_like"/>
    <property type="match status" value="1"/>
</dbReference>
<dbReference type="PANTHER" id="PTHR22835:SF670">
    <property type="entry name" value="GDSL-LIKE LIPASE_ACYLHYDROLASE"/>
    <property type="match status" value="1"/>
</dbReference>
<evidence type="ECO:0000256" key="3">
    <source>
        <dbReference type="ARBA" id="ARBA00022801"/>
    </source>
</evidence>
<organism evidence="5 6">
    <name type="scientific">Vicia faba</name>
    <name type="common">Broad bean</name>
    <name type="synonym">Faba vulgaris</name>
    <dbReference type="NCBI Taxonomy" id="3906"/>
    <lineage>
        <taxon>Eukaryota</taxon>
        <taxon>Viridiplantae</taxon>
        <taxon>Streptophyta</taxon>
        <taxon>Embryophyta</taxon>
        <taxon>Tracheophyta</taxon>
        <taxon>Spermatophyta</taxon>
        <taxon>Magnoliopsida</taxon>
        <taxon>eudicotyledons</taxon>
        <taxon>Gunneridae</taxon>
        <taxon>Pentapetalae</taxon>
        <taxon>rosids</taxon>
        <taxon>fabids</taxon>
        <taxon>Fabales</taxon>
        <taxon>Fabaceae</taxon>
        <taxon>Papilionoideae</taxon>
        <taxon>50 kb inversion clade</taxon>
        <taxon>NPAAA clade</taxon>
        <taxon>Hologalegina</taxon>
        <taxon>IRL clade</taxon>
        <taxon>Fabeae</taxon>
        <taxon>Vicia</taxon>
    </lineage>
</organism>
<reference evidence="5 6" key="1">
    <citation type="submission" date="2023-01" db="EMBL/GenBank/DDBJ databases">
        <authorList>
            <person name="Kreplak J."/>
        </authorList>
    </citation>
    <scope>NUCLEOTIDE SEQUENCE [LARGE SCALE GENOMIC DNA]</scope>
</reference>
<keyword evidence="4" id="KW-0325">Glycoprotein</keyword>
<evidence type="ECO:0000256" key="2">
    <source>
        <dbReference type="ARBA" id="ARBA00022729"/>
    </source>
</evidence>
<keyword evidence="2" id="KW-0732">Signal</keyword>
<evidence type="ECO:0000313" key="5">
    <source>
        <dbReference type="EMBL" id="CAI8591036.1"/>
    </source>
</evidence>
<dbReference type="PANTHER" id="PTHR22835">
    <property type="entry name" value="ZINC FINGER FYVE DOMAIN CONTAINING PROTEIN"/>
    <property type="match status" value="1"/>
</dbReference>
<dbReference type="AlphaFoldDB" id="A0AAV0YZ08"/>
<accession>A0AAV0YZ08</accession>
<dbReference type="EMBL" id="OX451736">
    <property type="protein sequence ID" value="CAI8591036.1"/>
    <property type="molecule type" value="Genomic_DNA"/>
</dbReference>
<comment type="similarity">
    <text evidence="1">Belongs to the 'GDSL' lipolytic enzyme family.</text>
</comment>
<dbReference type="InterPro" id="IPR001087">
    <property type="entry name" value="GDSL"/>
</dbReference>
<dbReference type="Pfam" id="PF00657">
    <property type="entry name" value="Lipase_GDSL"/>
    <property type="match status" value="1"/>
</dbReference>
<keyword evidence="6" id="KW-1185">Reference proteome</keyword>
<dbReference type="InterPro" id="IPR036514">
    <property type="entry name" value="SGNH_hydro_sf"/>
</dbReference>
<dbReference type="Gene3D" id="3.40.50.1110">
    <property type="entry name" value="SGNH hydrolase"/>
    <property type="match status" value="1"/>
</dbReference>
<gene>
    <name evidence="5" type="ORF">VFH_I469440</name>
</gene>
<evidence type="ECO:0000256" key="4">
    <source>
        <dbReference type="ARBA" id="ARBA00023180"/>
    </source>
</evidence>
<keyword evidence="3" id="KW-0378">Hydrolase</keyword>
<name>A0AAV0YZ08_VICFA</name>
<proteinExistence type="inferred from homology"/>
<protein>
    <submittedName>
        <fullName evidence="5">Uncharacterized protein</fullName>
    </submittedName>
</protein>
<dbReference type="GO" id="GO:0016788">
    <property type="term" value="F:hydrolase activity, acting on ester bonds"/>
    <property type="evidence" value="ECO:0007669"/>
    <property type="project" value="InterPro"/>
</dbReference>
<dbReference type="SUPFAM" id="SSF52266">
    <property type="entry name" value="SGNH hydrolase"/>
    <property type="match status" value="1"/>
</dbReference>